<accession>A0A4S9SX76</accession>
<gene>
    <name evidence="2" type="ORF">D6C91_06686</name>
</gene>
<feature type="compositionally biased region" description="Low complexity" evidence="1">
    <location>
        <begin position="378"/>
        <end position="392"/>
    </location>
</feature>
<feature type="compositionally biased region" description="Low complexity" evidence="1">
    <location>
        <begin position="402"/>
        <end position="423"/>
    </location>
</feature>
<organism evidence="2 3">
    <name type="scientific">Aureobasidium pullulans</name>
    <name type="common">Black yeast</name>
    <name type="synonym">Pullularia pullulans</name>
    <dbReference type="NCBI Taxonomy" id="5580"/>
    <lineage>
        <taxon>Eukaryota</taxon>
        <taxon>Fungi</taxon>
        <taxon>Dikarya</taxon>
        <taxon>Ascomycota</taxon>
        <taxon>Pezizomycotina</taxon>
        <taxon>Dothideomycetes</taxon>
        <taxon>Dothideomycetidae</taxon>
        <taxon>Dothideales</taxon>
        <taxon>Saccotheciaceae</taxon>
        <taxon>Aureobasidium</taxon>
    </lineage>
</organism>
<feature type="compositionally biased region" description="Pro residues" evidence="1">
    <location>
        <begin position="88"/>
        <end position="97"/>
    </location>
</feature>
<feature type="region of interest" description="Disordered" evidence="1">
    <location>
        <begin position="86"/>
        <end position="333"/>
    </location>
</feature>
<feature type="region of interest" description="Disordered" evidence="1">
    <location>
        <begin position="360"/>
        <end position="450"/>
    </location>
</feature>
<name>A0A4S9SX76_AURPU</name>
<feature type="compositionally biased region" description="Basic residues" evidence="1">
    <location>
        <begin position="174"/>
        <end position="185"/>
    </location>
</feature>
<evidence type="ECO:0000256" key="1">
    <source>
        <dbReference type="SAM" id="MobiDB-lite"/>
    </source>
</evidence>
<feature type="compositionally biased region" description="Polar residues" evidence="1">
    <location>
        <begin position="235"/>
        <end position="269"/>
    </location>
</feature>
<dbReference type="EMBL" id="QZBM01000352">
    <property type="protein sequence ID" value="THZ15713.1"/>
    <property type="molecule type" value="Genomic_DNA"/>
</dbReference>
<protein>
    <submittedName>
        <fullName evidence="2">Uncharacterized protein</fullName>
    </submittedName>
</protein>
<dbReference type="Proteomes" id="UP000308005">
    <property type="component" value="Unassembled WGS sequence"/>
</dbReference>
<feature type="compositionally biased region" description="Polar residues" evidence="1">
    <location>
        <begin position="187"/>
        <end position="203"/>
    </location>
</feature>
<evidence type="ECO:0000313" key="3">
    <source>
        <dbReference type="Proteomes" id="UP000308005"/>
    </source>
</evidence>
<evidence type="ECO:0000313" key="2">
    <source>
        <dbReference type="EMBL" id="THZ15713.1"/>
    </source>
</evidence>
<feature type="compositionally biased region" description="Polar residues" evidence="1">
    <location>
        <begin position="156"/>
        <end position="169"/>
    </location>
</feature>
<proteinExistence type="predicted"/>
<feature type="compositionally biased region" description="Low complexity" evidence="1">
    <location>
        <begin position="204"/>
        <end position="220"/>
    </location>
</feature>
<reference evidence="2 3" key="1">
    <citation type="submission" date="2018-10" db="EMBL/GenBank/DDBJ databases">
        <title>Fifty Aureobasidium pullulans genomes reveal a recombining polyextremotolerant generalist.</title>
        <authorList>
            <person name="Gostincar C."/>
            <person name="Turk M."/>
            <person name="Zajc J."/>
            <person name="Gunde-Cimerman N."/>
        </authorList>
    </citation>
    <scope>NUCLEOTIDE SEQUENCE [LARGE SCALE GENOMIC DNA]</scope>
    <source>
        <strain evidence="2 3">EXF-3863</strain>
    </source>
</reference>
<sequence>MCGSKVNSYTGCGHTFKELWKCRPVRDFGQPICRHWDALNREHPQALPQNCPDCERRPFDASRWREIGIQPQDPVFTRIGSVADRYVPTPPPPPPASRHPSGYIYGEDQTRVGAGADPTPSEIDRRVLNWGRDVPHPTGYDTRYTPASPERGVYRRTSSQDNLHSSSRAGGSAPHHRHHHRRHHSSGVENSTHHQPSSTSRVGSSAPYHQPSSSSRIGSSAPHHHGSVFEHRSRQSTNGTHLYSAPRQPSTRAGSHTARQSSVGAQQALTPRRRLDVGPIHPGYEDADDYNRRLSEYHYNNNQPTRTLPMRPLSPAHPAPPARSAHPSVNSVAGSSRAQRYVLESTRIVEVTRTTLTRTSIYRPAPQFQQQPAPPSVQQPVQQPDFSNTGTSTGTGTGTGTSTGTLTNGGSVSGYSSTATRRGAGSHGGSGGMSYFRGPAPGPGTNRRIY</sequence>
<comment type="caution">
    <text evidence="2">The sequence shown here is derived from an EMBL/GenBank/DDBJ whole genome shotgun (WGS) entry which is preliminary data.</text>
</comment>
<dbReference type="AlphaFoldDB" id="A0A4S9SX76"/>